<dbReference type="Gene3D" id="2.40.50.320">
    <property type="entry name" value="Copper binding periplasmic protein CusF"/>
    <property type="match status" value="1"/>
</dbReference>
<proteinExistence type="predicted"/>
<evidence type="ECO:0000313" key="3">
    <source>
        <dbReference type="EMBL" id="SOE52580.1"/>
    </source>
</evidence>
<sequence length="109" mass="11516">MVKRKTLIALTSLSLAGVLLSGFWPQRVEAAPAASQEGVTASASGEVRRIDAAGGKITIKHGEIKALELPAMTLVYQIDPALLAKVKPGDTVRFTATRRGSQYVVTAIN</sequence>
<dbReference type="EMBL" id="LT907988">
    <property type="protein sequence ID" value="SOE52580.1"/>
    <property type="molecule type" value="Genomic_DNA"/>
</dbReference>
<reference evidence="3 4" key="2">
    <citation type="submission" date="2017-08" db="EMBL/GenBank/DDBJ databases">
        <authorList>
            <person name="de Groot N.N."/>
        </authorList>
    </citation>
    <scope>NUCLEOTIDE SEQUENCE [LARGE SCALE GENOMIC DNA]</scope>
    <source>
        <strain evidence="3">Orrdi1</strain>
    </source>
</reference>
<organism evidence="2 4">
    <name type="scientific">Orrella dioscoreae</name>
    <dbReference type="NCBI Taxonomy" id="1851544"/>
    <lineage>
        <taxon>Bacteria</taxon>
        <taxon>Pseudomonadati</taxon>
        <taxon>Pseudomonadota</taxon>
        <taxon>Betaproteobacteria</taxon>
        <taxon>Burkholderiales</taxon>
        <taxon>Alcaligenaceae</taxon>
        <taxon>Orrella</taxon>
    </lineage>
</organism>
<keyword evidence="4" id="KW-1185">Reference proteome</keyword>
<keyword evidence="1" id="KW-0732">Signal</keyword>
<dbReference type="Pfam" id="PF11604">
    <property type="entry name" value="CusF_Ec"/>
    <property type="match status" value="1"/>
</dbReference>
<feature type="signal peptide" evidence="1">
    <location>
        <begin position="1"/>
        <end position="30"/>
    </location>
</feature>
<gene>
    <name evidence="2" type="ORF">ODI_01085</name>
    <name evidence="3" type="ORF">ODI_R4308</name>
</gene>
<protein>
    <recommendedName>
        <fullName evidence="5">Copper-binding protein</fullName>
    </recommendedName>
</protein>
<evidence type="ECO:0000313" key="4">
    <source>
        <dbReference type="Proteomes" id="UP000078558"/>
    </source>
</evidence>
<evidence type="ECO:0000256" key="1">
    <source>
        <dbReference type="SAM" id="SignalP"/>
    </source>
</evidence>
<evidence type="ECO:0000313" key="2">
    <source>
        <dbReference type="EMBL" id="SBT26960.1"/>
    </source>
</evidence>
<dbReference type="EMBL" id="FLRC01000044">
    <property type="protein sequence ID" value="SBT26960.1"/>
    <property type="molecule type" value="Genomic_DNA"/>
</dbReference>
<accession>A0A1C3K5Z8</accession>
<dbReference type="AlphaFoldDB" id="A0A1C3K5Z8"/>
<dbReference type="InterPro" id="IPR042230">
    <property type="entry name" value="CusF_sf"/>
</dbReference>
<dbReference type="RefSeq" id="WP_082985446.1">
    <property type="nucleotide sequence ID" value="NZ_LT907988.1"/>
</dbReference>
<dbReference type="STRING" id="1851544.ODI_01085"/>
<name>A0A1C3K5Z8_9BURK</name>
<evidence type="ECO:0008006" key="5">
    <source>
        <dbReference type="Google" id="ProtNLM"/>
    </source>
</evidence>
<feature type="chain" id="PRO_5015062702" description="Copper-binding protein" evidence="1">
    <location>
        <begin position="31"/>
        <end position="109"/>
    </location>
</feature>
<dbReference type="Proteomes" id="UP000078558">
    <property type="component" value="Chromosome I"/>
</dbReference>
<dbReference type="InterPro" id="IPR021647">
    <property type="entry name" value="CusF_Ec"/>
</dbReference>
<dbReference type="KEGG" id="odi:ODI_R4308"/>
<dbReference type="OrthoDB" id="9180744at2"/>
<reference evidence="2 4" key="1">
    <citation type="submission" date="2016-06" db="EMBL/GenBank/DDBJ databases">
        <authorList>
            <person name="Kjaerup R.B."/>
            <person name="Dalgaard T.S."/>
            <person name="Juul-Madsen H.R."/>
        </authorList>
    </citation>
    <scope>NUCLEOTIDE SEQUENCE [LARGE SCALE GENOMIC DNA]</scope>
    <source>
        <strain evidence="2">Orrdi1</strain>
    </source>
</reference>